<keyword evidence="2" id="KW-1185">Reference proteome</keyword>
<comment type="caution">
    <text evidence="1">The sequence shown here is derived from an EMBL/GenBank/DDBJ whole genome shotgun (WGS) entry which is preliminary data.</text>
</comment>
<protein>
    <submittedName>
        <fullName evidence="1">Uncharacterized protein</fullName>
    </submittedName>
</protein>
<accession>A0ACB7EZT5</accession>
<gene>
    <name evidence="1" type="ORF">GBF38_013388</name>
</gene>
<organism evidence="1 2">
    <name type="scientific">Nibea albiflora</name>
    <name type="common">Yellow drum</name>
    <name type="synonym">Corvina albiflora</name>
    <dbReference type="NCBI Taxonomy" id="240163"/>
    <lineage>
        <taxon>Eukaryota</taxon>
        <taxon>Metazoa</taxon>
        <taxon>Chordata</taxon>
        <taxon>Craniata</taxon>
        <taxon>Vertebrata</taxon>
        <taxon>Euteleostomi</taxon>
        <taxon>Actinopterygii</taxon>
        <taxon>Neopterygii</taxon>
        <taxon>Teleostei</taxon>
        <taxon>Neoteleostei</taxon>
        <taxon>Acanthomorphata</taxon>
        <taxon>Eupercaria</taxon>
        <taxon>Sciaenidae</taxon>
        <taxon>Nibea</taxon>
    </lineage>
</organism>
<dbReference type="EMBL" id="CM024790">
    <property type="protein sequence ID" value="KAG8007730.1"/>
    <property type="molecule type" value="Genomic_DNA"/>
</dbReference>
<reference evidence="1" key="1">
    <citation type="submission" date="2020-04" db="EMBL/GenBank/DDBJ databases">
        <title>A chromosome-scale assembly and high-density genetic map of the yellow drum (Nibea albiflora) genome.</title>
        <authorList>
            <person name="Xu D."/>
            <person name="Zhang W."/>
            <person name="Chen R."/>
            <person name="Tan P."/>
            <person name="Wang L."/>
            <person name="Song H."/>
            <person name="Tian L."/>
            <person name="Zhu Q."/>
            <person name="Wang B."/>
        </authorList>
    </citation>
    <scope>NUCLEOTIDE SEQUENCE</scope>
    <source>
        <strain evidence="1">ZJHYS-2018</strain>
    </source>
</reference>
<name>A0ACB7EZT5_NIBAL</name>
<evidence type="ECO:0000313" key="1">
    <source>
        <dbReference type="EMBL" id="KAG8007730.1"/>
    </source>
</evidence>
<evidence type="ECO:0000313" key="2">
    <source>
        <dbReference type="Proteomes" id="UP000805704"/>
    </source>
</evidence>
<sequence length="358" mass="39126">MILLKLLMFTLTFYELLHLDASKTICPKGKRVVKGGCEICHNGTYQATENDSTRCKVCKKCDEQSGSITVTHCTNKRNAECQCRSGFVPSDSDYSTCKCDTGFGLSIHNGHKALSFNLHSRCKSVGTPGTTTLDVICNDTSATTQPTPTKTFFKRLTSQRPQEGAENQKVHSTATTTTKSSSASDTHPATTKVRHPYPRHPYPPSTGNYIGMALLIFGIVGLLVLTAVTCKLQISPYLEKNTAETSTCSLIGLAELFPGNKTHNSICDRGENPGNMNMFLGVGFVFLSFTMLVISSHVCIKNLMKNKAYARPIDIVVPTKPNDFHLSKEESGFSLQGIIFQDESKNSEGLECVSVKDI</sequence>
<proteinExistence type="predicted"/>
<dbReference type="Proteomes" id="UP000805704">
    <property type="component" value="Chromosome 2"/>
</dbReference>